<dbReference type="Proteomes" id="UP000276437">
    <property type="component" value="Chromosome"/>
</dbReference>
<protein>
    <recommendedName>
        <fullName evidence="1">Dual OB-containing domain-containing protein</fullName>
    </recommendedName>
</protein>
<evidence type="ECO:0000259" key="1">
    <source>
        <dbReference type="Pfam" id="PF22557"/>
    </source>
</evidence>
<dbReference type="KEGG" id="mana:MAMMFC1_03164"/>
<organism evidence="2 3">
    <name type="scientific">Methylomusa anaerophila</name>
    <dbReference type="NCBI Taxonomy" id="1930071"/>
    <lineage>
        <taxon>Bacteria</taxon>
        <taxon>Bacillati</taxon>
        <taxon>Bacillota</taxon>
        <taxon>Negativicutes</taxon>
        <taxon>Selenomonadales</taxon>
        <taxon>Sporomusaceae</taxon>
        <taxon>Methylomusa</taxon>
    </lineage>
</organism>
<evidence type="ECO:0000313" key="2">
    <source>
        <dbReference type="EMBL" id="BBB92471.1"/>
    </source>
</evidence>
<dbReference type="RefSeq" id="WP_126309340.1">
    <property type="nucleotide sequence ID" value="NZ_AP018449.1"/>
</dbReference>
<gene>
    <name evidence="2" type="ORF">MAMMFC1_03164</name>
</gene>
<feature type="domain" description="Dual OB-containing" evidence="1">
    <location>
        <begin position="3"/>
        <end position="219"/>
    </location>
</feature>
<proteinExistence type="predicted"/>
<dbReference type="OrthoDB" id="2049495at2"/>
<dbReference type="InterPro" id="IPR054335">
    <property type="entry name" value="DuOB_dom"/>
</dbReference>
<accession>A0A348AN23</accession>
<keyword evidence="3" id="KW-1185">Reference proteome</keyword>
<evidence type="ECO:0000313" key="3">
    <source>
        <dbReference type="Proteomes" id="UP000276437"/>
    </source>
</evidence>
<dbReference type="EMBL" id="AP018449">
    <property type="protein sequence ID" value="BBB92471.1"/>
    <property type="molecule type" value="Genomic_DNA"/>
</dbReference>
<name>A0A348AN23_9FIRM</name>
<dbReference type="AlphaFoldDB" id="A0A348AN23"/>
<sequence length="223" mass="25744">MDKQIILLAKSKKMGHYCTAGIDIATGEWIRIVSEDASIQHAVCECHMRYESGAVPQVLDIINIGCQRHSPNEYQNENYVLNPSCTWEKIGQASIQDVLRIHPIDKHNALFYNYNHKVSHEVIQQTESSLRYSLALIDPDNVKILIEPKQYNDEKSIKVQFWYNGSWYKYIRVTDPEFLARYSSYDYGVYALSDDVLFVMSLGDAYSNENSHYKLVATVLEAY</sequence>
<reference evidence="2 3" key="1">
    <citation type="journal article" date="2018" name="Int. J. Syst. Evol. Microbiol.">
        <title>Methylomusa anaerophila gen. nov., sp. nov., an anaerobic methanol-utilizing bacterium isolated from a microbial fuel cell.</title>
        <authorList>
            <person name="Amano N."/>
            <person name="Yamamuro A."/>
            <person name="Miyahara M."/>
            <person name="Kouzuma A."/>
            <person name="Abe T."/>
            <person name="Watanabe K."/>
        </authorList>
    </citation>
    <scope>NUCLEOTIDE SEQUENCE [LARGE SCALE GENOMIC DNA]</scope>
    <source>
        <strain evidence="2 3">MMFC1</strain>
    </source>
</reference>
<dbReference type="Pfam" id="PF22557">
    <property type="entry name" value="DuOB"/>
    <property type="match status" value="1"/>
</dbReference>